<dbReference type="PANTHER" id="PTHR12935:SF0">
    <property type="entry name" value="GAMMA-GLUTAMYLCYCLOTRANSFERASE"/>
    <property type="match status" value="1"/>
</dbReference>
<gene>
    <name evidence="5" type="ORF">Plec18167_006073</name>
</gene>
<keyword evidence="2" id="KW-0456">Lyase</keyword>
<dbReference type="Gene3D" id="3.10.490.10">
    <property type="entry name" value="Gamma-glutamyl cyclotransferase-like"/>
    <property type="match status" value="1"/>
</dbReference>
<organism evidence="5 6">
    <name type="scientific">Paecilomyces lecythidis</name>
    <dbReference type="NCBI Taxonomy" id="3004212"/>
    <lineage>
        <taxon>Eukaryota</taxon>
        <taxon>Fungi</taxon>
        <taxon>Dikarya</taxon>
        <taxon>Ascomycota</taxon>
        <taxon>Pezizomycotina</taxon>
        <taxon>Eurotiomycetes</taxon>
        <taxon>Eurotiomycetidae</taxon>
        <taxon>Eurotiales</taxon>
        <taxon>Thermoascaceae</taxon>
        <taxon>Paecilomyces</taxon>
    </lineage>
</organism>
<dbReference type="EC" id="4.3.2.9" evidence="1"/>
<keyword evidence="4" id="KW-0472">Membrane</keyword>
<dbReference type="InterPro" id="IPR017939">
    <property type="entry name" value="G-Glutamylcylcotransferase"/>
</dbReference>
<accession>A0ABR3XES5</accession>
<feature type="transmembrane region" description="Helical" evidence="4">
    <location>
        <begin position="304"/>
        <end position="325"/>
    </location>
</feature>
<name>A0ABR3XES5_9EURO</name>
<keyword evidence="4" id="KW-0812">Transmembrane</keyword>
<feature type="region of interest" description="Disordered" evidence="3">
    <location>
        <begin position="43"/>
        <end position="68"/>
    </location>
</feature>
<evidence type="ECO:0000313" key="5">
    <source>
        <dbReference type="EMBL" id="KAL1874139.1"/>
    </source>
</evidence>
<keyword evidence="6" id="KW-1185">Reference proteome</keyword>
<proteinExistence type="predicted"/>
<dbReference type="PANTHER" id="PTHR12935">
    <property type="entry name" value="GAMMA-GLUTAMYLCYCLOTRANSFERASE"/>
    <property type="match status" value="1"/>
</dbReference>
<comment type="caution">
    <text evidence="5">The sequence shown here is derived from an EMBL/GenBank/DDBJ whole genome shotgun (WGS) entry which is preliminary data.</text>
</comment>
<dbReference type="EMBL" id="JAVDPF010000020">
    <property type="protein sequence ID" value="KAL1874139.1"/>
    <property type="molecule type" value="Genomic_DNA"/>
</dbReference>
<evidence type="ECO:0000313" key="6">
    <source>
        <dbReference type="Proteomes" id="UP001583193"/>
    </source>
</evidence>
<feature type="region of interest" description="Disordered" evidence="3">
    <location>
        <begin position="220"/>
        <end position="256"/>
    </location>
</feature>
<evidence type="ECO:0000256" key="2">
    <source>
        <dbReference type="ARBA" id="ARBA00023239"/>
    </source>
</evidence>
<sequence length="370" mass="41944">MKASENSVMREDTWWKQAYGCGQEAFQRFRDVFPLTRPSAYRTSTFAPQTTSERRRQSTQGDSLESDGRLAQEVLAHELPARKEAAAEKTVLYLAYGSNLSSAKFRGSRGIKPLSEINVYVPELKLTFDLPGIPYGEPCFAGSQFRNCPASHKETSNGDTDEDSLLAKGEYNKDRWHKPLIGVVYEVTLTDYAHIIATEGGGRGYRDVVVTCYPFSEKYDSRDPVPDKPTTPSFKAHTLLSPDRDNRSRALLRPDPSYAQPSARYLNLIKTGAAEHDLPISYQNYLAQIRPYRITTFRQRIGQVLFLSLWAPLMLLFLLLAKYLADSNGRSPEWLVKVEDKLFTAMWTSYDHGFKKVFGEGERTIEDVIP</sequence>
<protein>
    <recommendedName>
        <fullName evidence="1">gamma-glutamylcyclotransferase</fullName>
        <ecNumber evidence="1">4.3.2.9</ecNumber>
    </recommendedName>
</protein>
<evidence type="ECO:0000256" key="3">
    <source>
        <dbReference type="SAM" id="MobiDB-lite"/>
    </source>
</evidence>
<keyword evidence="4" id="KW-1133">Transmembrane helix</keyword>
<evidence type="ECO:0000256" key="4">
    <source>
        <dbReference type="SAM" id="Phobius"/>
    </source>
</evidence>
<evidence type="ECO:0000256" key="1">
    <source>
        <dbReference type="ARBA" id="ARBA00012346"/>
    </source>
</evidence>
<reference evidence="5 6" key="1">
    <citation type="journal article" date="2024" name="IMA Fungus">
        <title>IMA Genome - F19 : A genome assembly and annotation guide to empower mycologists, including annotated draft genome sequences of Ceratocystis pirilliformis, Diaporthe australafricana, Fusarium ophioides, Paecilomyces lecythidis, and Sporothrix stenoceras.</title>
        <authorList>
            <person name="Aylward J."/>
            <person name="Wilson A.M."/>
            <person name="Visagie C.M."/>
            <person name="Spraker J."/>
            <person name="Barnes I."/>
            <person name="Buitendag C."/>
            <person name="Ceriani C."/>
            <person name="Del Mar Angel L."/>
            <person name="du Plessis D."/>
            <person name="Fuchs T."/>
            <person name="Gasser K."/>
            <person name="Kramer D."/>
            <person name="Li W."/>
            <person name="Munsamy K."/>
            <person name="Piso A."/>
            <person name="Price J.L."/>
            <person name="Sonnekus B."/>
            <person name="Thomas C."/>
            <person name="van der Nest A."/>
            <person name="van Dijk A."/>
            <person name="van Heerden A."/>
            <person name="van Vuuren N."/>
            <person name="Yilmaz N."/>
            <person name="Duong T.A."/>
            <person name="van der Merwe N.A."/>
            <person name="Wingfield M.J."/>
            <person name="Wingfield B.D."/>
        </authorList>
    </citation>
    <scope>NUCLEOTIDE SEQUENCE [LARGE SCALE GENOMIC DNA]</scope>
    <source>
        <strain evidence="5 6">CMW 18167</strain>
    </source>
</reference>
<dbReference type="Proteomes" id="UP001583193">
    <property type="component" value="Unassembled WGS sequence"/>
</dbReference>